<name>A0ABY8CYT3_9HYPH</name>
<dbReference type="Proteomes" id="UP001235547">
    <property type="component" value="Chromosome 1"/>
</dbReference>
<proteinExistence type="predicted"/>
<accession>A0ABY8CYT3</accession>
<evidence type="ECO:0000313" key="2">
    <source>
        <dbReference type="EMBL" id="WEX83809.1"/>
    </source>
</evidence>
<dbReference type="Gene3D" id="3.40.50.300">
    <property type="entry name" value="P-loop containing nucleotide triphosphate hydrolases"/>
    <property type="match status" value="1"/>
</dbReference>
<reference evidence="2 3" key="1">
    <citation type="submission" date="2023-03" db="EMBL/GenBank/DDBJ databases">
        <authorList>
            <person name="Kaur S."/>
            <person name="Espinosa-Saiz D."/>
            <person name="Velazquez E."/>
            <person name="Menendez E."/>
            <person name="diCenzo G.C."/>
        </authorList>
    </citation>
    <scope>NUCLEOTIDE SEQUENCE [LARGE SCALE GENOMIC DNA]</scope>
    <source>
        <strain evidence="2 3">LMG 27395</strain>
    </source>
</reference>
<protein>
    <submittedName>
        <fullName evidence="2">AAA family ATPase</fullName>
    </submittedName>
</protein>
<dbReference type="RefSeq" id="WP_280734670.1">
    <property type="nucleotide sequence ID" value="NZ_CP120368.1"/>
</dbReference>
<organism evidence="2 3">
    <name type="scientific">Sinorhizobium numidicum</name>
    <dbReference type="NCBI Taxonomy" id="680248"/>
    <lineage>
        <taxon>Bacteria</taxon>
        <taxon>Pseudomonadati</taxon>
        <taxon>Pseudomonadota</taxon>
        <taxon>Alphaproteobacteria</taxon>
        <taxon>Hyphomicrobiales</taxon>
        <taxon>Rhizobiaceae</taxon>
        <taxon>Sinorhizobium/Ensifer group</taxon>
        <taxon>Sinorhizobium</taxon>
    </lineage>
</organism>
<sequence>MPLIILIGASGSGKTTIARAIEDRFAESVDVFFFGRIGVPSAEQMVAECGSGEGWRRAKTIEWMAKLAQVAEAGRKWCLKARPGSLSSQTGQPQPVRSPMN</sequence>
<evidence type="ECO:0000256" key="1">
    <source>
        <dbReference type="SAM" id="MobiDB-lite"/>
    </source>
</evidence>
<feature type="compositionally biased region" description="Polar residues" evidence="1">
    <location>
        <begin position="85"/>
        <end position="101"/>
    </location>
</feature>
<keyword evidence="3" id="KW-1185">Reference proteome</keyword>
<gene>
    <name evidence="2" type="ORF">PYH38_002628</name>
</gene>
<dbReference type="EMBL" id="CP120371">
    <property type="protein sequence ID" value="WEX83809.1"/>
    <property type="molecule type" value="Genomic_DNA"/>
</dbReference>
<dbReference type="InterPro" id="IPR027417">
    <property type="entry name" value="P-loop_NTPase"/>
</dbReference>
<evidence type="ECO:0000313" key="3">
    <source>
        <dbReference type="Proteomes" id="UP001235547"/>
    </source>
</evidence>
<feature type="region of interest" description="Disordered" evidence="1">
    <location>
        <begin position="82"/>
        <end position="101"/>
    </location>
</feature>
<dbReference type="SUPFAM" id="SSF52540">
    <property type="entry name" value="P-loop containing nucleoside triphosphate hydrolases"/>
    <property type="match status" value="1"/>
</dbReference>